<comment type="function">
    <text evidence="1 9">Produces ATP from ADP in the presence of a proton gradient across the membrane.</text>
</comment>
<protein>
    <recommendedName>
        <fullName evidence="9">ATP synthase epsilon chain</fullName>
    </recommendedName>
    <alternativeName>
        <fullName evidence="9">ATP synthase F1 sector epsilon subunit</fullName>
    </alternativeName>
    <alternativeName>
        <fullName evidence="9">F-ATPase epsilon subunit</fullName>
    </alternativeName>
</protein>
<keyword evidence="9" id="KW-1003">Cell membrane</keyword>
<comment type="similarity">
    <text evidence="3 9 10">Belongs to the ATPase epsilon chain family.</text>
</comment>
<dbReference type="InterPro" id="IPR020546">
    <property type="entry name" value="ATP_synth_F1_dsu/esu_N"/>
</dbReference>
<dbReference type="InterPro" id="IPR036771">
    <property type="entry name" value="ATPsynth_dsu/esu_N"/>
</dbReference>
<proteinExistence type="inferred from homology"/>
<dbReference type="GO" id="GO:0045259">
    <property type="term" value="C:proton-transporting ATP synthase complex"/>
    <property type="evidence" value="ECO:0007669"/>
    <property type="project" value="UniProtKB-KW"/>
</dbReference>
<comment type="subunit">
    <text evidence="9 10">F-type ATPases have 2 components, CF(1) - the catalytic core - and CF(0) - the membrane proton channel. CF(1) has five subunits: alpha(3), beta(3), gamma(1), delta(1), epsilon(1). CF(0) has three main subunits: a, b and c.</text>
</comment>
<evidence type="ECO:0000259" key="11">
    <source>
        <dbReference type="Pfam" id="PF02823"/>
    </source>
</evidence>
<evidence type="ECO:0000313" key="13">
    <source>
        <dbReference type="Proteomes" id="UP000319852"/>
    </source>
</evidence>
<dbReference type="Proteomes" id="UP000319852">
    <property type="component" value="Chromosome"/>
</dbReference>
<dbReference type="AlphaFoldDB" id="A0A517MXS7"/>
<accession>A0A517MXS7</accession>
<dbReference type="EMBL" id="CP036263">
    <property type="protein sequence ID" value="QDS99684.1"/>
    <property type="molecule type" value="Genomic_DNA"/>
</dbReference>
<evidence type="ECO:0000256" key="1">
    <source>
        <dbReference type="ARBA" id="ARBA00003543"/>
    </source>
</evidence>
<evidence type="ECO:0000256" key="10">
    <source>
        <dbReference type="RuleBase" id="RU003656"/>
    </source>
</evidence>
<dbReference type="GO" id="GO:0046933">
    <property type="term" value="F:proton-transporting ATP synthase activity, rotational mechanism"/>
    <property type="evidence" value="ECO:0007669"/>
    <property type="project" value="UniProtKB-UniRule"/>
</dbReference>
<keyword evidence="13" id="KW-1185">Reference proteome</keyword>
<dbReference type="NCBIfam" id="TIGR01216">
    <property type="entry name" value="ATP_synt_epsi"/>
    <property type="match status" value="1"/>
</dbReference>
<dbReference type="KEGG" id="amob:HG15A2_30110"/>
<dbReference type="RefSeq" id="WP_145060860.1">
    <property type="nucleotide sequence ID" value="NZ_CP036263.1"/>
</dbReference>
<evidence type="ECO:0000256" key="8">
    <source>
        <dbReference type="ARBA" id="ARBA00023310"/>
    </source>
</evidence>
<dbReference type="OrthoDB" id="277064at2"/>
<evidence type="ECO:0000313" key="12">
    <source>
        <dbReference type="EMBL" id="QDS99684.1"/>
    </source>
</evidence>
<dbReference type="PANTHER" id="PTHR13822">
    <property type="entry name" value="ATP SYNTHASE DELTA/EPSILON CHAIN"/>
    <property type="match status" value="1"/>
</dbReference>
<dbReference type="SUPFAM" id="SSF51344">
    <property type="entry name" value="Epsilon subunit of F1F0-ATP synthase N-terminal domain"/>
    <property type="match status" value="1"/>
</dbReference>
<dbReference type="Gene3D" id="2.60.15.10">
    <property type="entry name" value="F0F1 ATP synthase delta/epsilon subunit, N-terminal"/>
    <property type="match status" value="1"/>
</dbReference>
<dbReference type="CDD" id="cd12152">
    <property type="entry name" value="F1-ATPase_delta"/>
    <property type="match status" value="1"/>
</dbReference>
<sequence>MATTSNLRCVVVTPEETVLETEADFVALPLFDGELGVAKHHAPMIGRLGYGELRIRTSEGEKRFYVDGGFVQVADNVVSVLTNQAKLPTKLKADELAQEILTEVHSVSAGDEQIALSEKSVAQLRAQLRVAKRK</sequence>
<keyword evidence="4 9" id="KW-0813">Transport</keyword>
<feature type="domain" description="ATP synthase F1 complex delta/epsilon subunit N-terminal" evidence="11">
    <location>
        <begin position="8"/>
        <end position="85"/>
    </location>
</feature>
<keyword evidence="9" id="KW-0375">Hydrogen ion transport</keyword>
<evidence type="ECO:0000256" key="2">
    <source>
        <dbReference type="ARBA" id="ARBA00004184"/>
    </source>
</evidence>
<evidence type="ECO:0000256" key="3">
    <source>
        <dbReference type="ARBA" id="ARBA00005712"/>
    </source>
</evidence>
<keyword evidence="8 9" id="KW-0066">ATP synthesis</keyword>
<dbReference type="Pfam" id="PF02823">
    <property type="entry name" value="ATP-synt_DE_N"/>
    <property type="match status" value="1"/>
</dbReference>
<evidence type="ECO:0000256" key="5">
    <source>
        <dbReference type="ARBA" id="ARBA00023065"/>
    </source>
</evidence>
<reference evidence="12 13" key="1">
    <citation type="submission" date="2019-02" db="EMBL/GenBank/DDBJ databases">
        <title>Deep-cultivation of Planctomycetes and their phenomic and genomic characterization uncovers novel biology.</title>
        <authorList>
            <person name="Wiegand S."/>
            <person name="Jogler M."/>
            <person name="Boedeker C."/>
            <person name="Pinto D."/>
            <person name="Vollmers J."/>
            <person name="Rivas-Marin E."/>
            <person name="Kohn T."/>
            <person name="Peeters S.H."/>
            <person name="Heuer A."/>
            <person name="Rast P."/>
            <person name="Oberbeckmann S."/>
            <person name="Bunk B."/>
            <person name="Jeske O."/>
            <person name="Meyerdierks A."/>
            <person name="Storesund J.E."/>
            <person name="Kallscheuer N."/>
            <person name="Luecker S."/>
            <person name="Lage O.M."/>
            <person name="Pohl T."/>
            <person name="Merkel B.J."/>
            <person name="Hornburger P."/>
            <person name="Mueller R.-W."/>
            <person name="Bruemmer F."/>
            <person name="Labrenz M."/>
            <person name="Spormann A.M."/>
            <person name="Op den Camp H."/>
            <person name="Overmann J."/>
            <person name="Amann R."/>
            <person name="Jetten M.S.M."/>
            <person name="Mascher T."/>
            <person name="Medema M.H."/>
            <person name="Devos D.P."/>
            <person name="Kaster A.-K."/>
            <person name="Ovreas L."/>
            <person name="Rohde M."/>
            <person name="Galperin M.Y."/>
            <person name="Jogler C."/>
        </authorList>
    </citation>
    <scope>NUCLEOTIDE SEQUENCE [LARGE SCALE GENOMIC DNA]</scope>
    <source>
        <strain evidence="12 13">HG15A2</strain>
    </source>
</reference>
<keyword evidence="5 9" id="KW-0406">Ion transport</keyword>
<gene>
    <name evidence="9 12" type="primary">atpC</name>
    <name evidence="12" type="ORF">HG15A2_30110</name>
</gene>
<organism evidence="12 13">
    <name type="scientific">Adhaeretor mobilis</name>
    <dbReference type="NCBI Taxonomy" id="1930276"/>
    <lineage>
        <taxon>Bacteria</taxon>
        <taxon>Pseudomonadati</taxon>
        <taxon>Planctomycetota</taxon>
        <taxon>Planctomycetia</taxon>
        <taxon>Pirellulales</taxon>
        <taxon>Lacipirellulaceae</taxon>
        <taxon>Adhaeretor</taxon>
    </lineage>
</organism>
<dbReference type="PANTHER" id="PTHR13822:SF10">
    <property type="entry name" value="ATP SYNTHASE EPSILON CHAIN, CHLOROPLASTIC"/>
    <property type="match status" value="1"/>
</dbReference>
<evidence type="ECO:0000256" key="6">
    <source>
        <dbReference type="ARBA" id="ARBA00023136"/>
    </source>
</evidence>
<comment type="subcellular location">
    <subcellularLocation>
        <location evidence="9">Cell membrane</location>
        <topology evidence="9">Peripheral membrane protein</topology>
    </subcellularLocation>
    <subcellularLocation>
        <location evidence="2">Endomembrane system</location>
        <topology evidence="2">Peripheral membrane protein</topology>
    </subcellularLocation>
</comment>
<evidence type="ECO:0000256" key="4">
    <source>
        <dbReference type="ARBA" id="ARBA00022448"/>
    </source>
</evidence>
<dbReference type="InterPro" id="IPR001469">
    <property type="entry name" value="ATP_synth_F1_dsu/esu"/>
</dbReference>
<dbReference type="GO" id="GO:0005524">
    <property type="term" value="F:ATP binding"/>
    <property type="evidence" value="ECO:0007669"/>
    <property type="project" value="UniProtKB-UniRule"/>
</dbReference>
<name>A0A517MXS7_9BACT</name>
<evidence type="ECO:0000256" key="9">
    <source>
        <dbReference type="HAMAP-Rule" id="MF_00530"/>
    </source>
</evidence>
<keyword evidence="6 9" id="KW-0472">Membrane</keyword>
<dbReference type="GO" id="GO:0005886">
    <property type="term" value="C:plasma membrane"/>
    <property type="evidence" value="ECO:0007669"/>
    <property type="project" value="UniProtKB-SubCell"/>
</dbReference>
<dbReference type="GO" id="GO:0012505">
    <property type="term" value="C:endomembrane system"/>
    <property type="evidence" value="ECO:0007669"/>
    <property type="project" value="UniProtKB-SubCell"/>
</dbReference>
<keyword evidence="7 9" id="KW-0139">CF(1)</keyword>
<dbReference type="HAMAP" id="MF_00530">
    <property type="entry name" value="ATP_synth_epsil_bac"/>
    <property type="match status" value="1"/>
</dbReference>
<evidence type="ECO:0000256" key="7">
    <source>
        <dbReference type="ARBA" id="ARBA00023196"/>
    </source>
</evidence>